<protein>
    <submittedName>
        <fullName evidence="6">Arylsulfatase</fullName>
    </submittedName>
</protein>
<dbReference type="Proteomes" id="UP000077355">
    <property type="component" value="Unassembled WGS sequence"/>
</dbReference>
<reference evidence="6 7" key="1">
    <citation type="submission" date="2016-03" db="EMBL/GenBank/DDBJ databases">
        <title>Draft genome sequence of Paenibacillus antarcticus CECT 5836.</title>
        <authorList>
            <person name="Shin S.-K."/>
            <person name="Yi H."/>
        </authorList>
    </citation>
    <scope>NUCLEOTIDE SEQUENCE [LARGE SCALE GENOMIC DNA]</scope>
    <source>
        <strain evidence="6 7">CECT 5836</strain>
    </source>
</reference>
<dbReference type="EMBL" id="LVJI01000002">
    <property type="protein sequence ID" value="OAB47931.1"/>
    <property type="molecule type" value="Genomic_DNA"/>
</dbReference>
<organism evidence="6 7">
    <name type="scientific">Paenibacillus antarcticus</name>
    <dbReference type="NCBI Taxonomy" id="253703"/>
    <lineage>
        <taxon>Bacteria</taxon>
        <taxon>Bacillati</taxon>
        <taxon>Bacillota</taxon>
        <taxon>Bacilli</taxon>
        <taxon>Bacillales</taxon>
        <taxon>Paenibacillaceae</taxon>
        <taxon>Paenibacillus</taxon>
    </lineage>
</organism>
<keyword evidence="3" id="KW-0378">Hydrolase</keyword>
<keyword evidence="2" id="KW-0479">Metal-binding</keyword>
<dbReference type="GO" id="GO:0004065">
    <property type="term" value="F:arylsulfatase activity"/>
    <property type="evidence" value="ECO:0007669"/>
    <property type="project" value="TreeGrafter"/>
</dbReference>
<dbReference type="PANTHER" id="PTHR42693:SF53">
    <property type="entry name" value="ENDO-4-O-SULFATASE"/>
    <property type="match status" value="1"/>
</dbReference>
<gene>
    <name evidence="6" type="ORF">PBAT_03395</name>
</gene>
<dbReference type="Pfam" id="PF00884">
    <property type="entry name" value="Sulfatase"/>
    <property type="match status" value="1"/>
</dbReference>
<dbReference type="AlphaFoldDB" id="A0A168QLN4"/>
<dbReference type="InterPro" id="IPR050738">
    <property type="entry name" value="Sulfatase"/>
</dbReference>
<dbReference type="SUPFAM" id="SSF53649">
    <property type="entry name" value="Alkaline phosphatase-like"/>
    <property type="match status" value="1"/>
</dbReference>
<evidence type="ECO:0000259" key="5">
    <source>
        <dbReference type="Pfam" id="PF00884"/>
    </source>
</evidence>
<evidence type="ECO:0000256" key="4">
    <source>
        <dbReference type="ARBA" id="ARBA00022837"/>
    </source>
</evidence>
<dbReference type="Gene3D" id="3.40.720.10">
    <property type="entry name" value="Alkaline Phosphatase, subunit A"/>
    <property type="match status" value="2"/>
</dbReference>
<name>A0A168QLN4_9BACL</name>
<keyword evidence="7" id="KW-1185">Reference proteome</keyword>
<sequence length="452" mass="51167">MTMGEARKPNVIVFFTDQQRWDTTGVHGNPLDLTPNFDWMAGAGTHLYNSFTCQPVCGPARSCLQSGKYATTTGCYRNDIPLPQTTPTLAHYFKDAGYQTGYIGKWHLAEDEPVPIEQRGGYEYWLGSNILEFSSDAYDTVVYNNDCEEVKLPGYRVDAFTDAAIRYIDAQKDNPFFLFLSFLEPHHQNNFDNYPAPHGYAERYAGRWMPPDLEELRGNAGRSLGGYYGMVKRLDEALGRLFDTLRSLDMMENTIVLFTSDHGCHFKTRNGEYKRSCHDSSIRVPSALYGPGFKSGGQLHELVSLIDLPPTLLDAAGIRVPEDMQGHSILPLVKGEREDWQKEVFVQISESQVARSIRTDRYKYCVVASDKHAVDDAGSDSYEEAMFYDLHADPYELDNLINMETYGDIIDHLRARLIARMVEAGESAPIIVSHPRKFVKVRTPDVSTLRHQ</sequence>
<proteinExistence type="inferred from homology"/>
<keyword evidence="4" id="KW-0106">Calcium</keyword>
<comment type="caution">
    <text evidence="6">The sequence shown here is derived from an EMBL/GenBank/DDBJ whole genome shotgun (WGS) entry which is preliminary data.</text>
</comment>
<dbReference type="PANTHER" id="PTHR42693">
    <property type="entry name" value="ARYLSULFATASE FAMILY MEMBER"/>
    <property type="match status" value="1"/>
</dbReference>
<evidence type="ECO:0000256" key="2">
    <source>
        <dbReference type="ARBA" id="ARBA00022723"/>
    </source>
</evidence>
<accession>A0A168QLN4</accession>
<dbReference type="CDD" id="cd16152">
    <property type="entry name" value="sulfatase_like"/>
    <property type="match status" value="1"/>
</dbReference>
<evidence type="ECO:0000313" key="6">
    <source>
        <dbReference type="EMBL" id="OAB47931.1"/>
    </source>
</evidence>
<dbReference type="InterPro" id="IPR000917">
    <property type="entry name" value="Sulfatase_N"/>
</dbReference>
<dbReference type="InterPro" id="IPR017850">
    <property type="entry name" value="Alkaline_phosphatase_core_sf"/>
</dbReference>
<dbReference type="GO" id="GO:0046872">
    <property type="term" value="F:metal ion binding"/>
    <property type="evidence" value="ECO:0007669"/>
    <property type="project" value="UniProtKB-KW"/>
</dbReference>
<comment type="similarity">
    <text evidence="1">Belongs to the sulfatase family.</text>
</comment>
<evidence type="ECO:0000256" key="3">
    <source>
        <dbReference type="ARBA" id="ARBA00022801"/>
    </source>
</evidence>
<dbReference type="PROSITE" id="PS00149">
    <property type="entry name" value="SULFATASE_2"/>
    <property type="match status" value="1"/>
</dbReference>
<feature type="domain" description="Sulfatase N-terminal" evidence="5">
    <location>
        <begin position="9"/>
        <end position="318"/>
    </location>
</feature>
<evidence type="ECO:0000313" key="7">
    <source>
        <dbReference type="Proteomes" id="UP000077355"/>
    </source>
</evidence>
<evidence type="ECO:0000256" key="1">
    <source>
        <dbReference type="ARBA" id="ARBA00008779"/>
    </source>
</evidence>
<dbReference type="InterPro" id="IPR024607">
    <property type="entry name" value="Sulfatase_CS"/>
</dbReference>